<evidence type="ECO:0000256" key="1">
    <source>
        <dbReference type="SAM" id="Phobius"/>
    </source>
</evidence>
<feature type="transmembrane region" description="Helical" evidence="1">
    <location>
        <begin position="20"/>
        <end position="44"/>
    </location>
</feature>
<dbReference type="SUPFAM" id="SSF50939">
    <property type="entry name" value="Sialidases"/>
    <property type="match status" value="1"/>
</dbReference>
<reference evidence="4" key="1">
    <citation type="submission" date="2016-10" db="EMBL/GenBank/DDBJ databases">
        <authorList>
            <person name="Varghese N."/>
            <person name="Submissions S."/>
        </authorList>
    </citation>
    <scope>NUCLEOTIDE SEQUENCE [LARGE SCALE GENOMIC DNA]</scope>
    <source>
        <strain evidence="4">IBRC-M 10761</strain>
    </source>
</reference>
<name>A0A1H7BR90_9BACT</name>
<organism evidence="3 4">
    <name type="scientific">Cyclobacterium xiamenense</name>
    <dbReference type="NCBI Taxonomy" id="1297121"/>
    <lineage>
        <taxon>Bacteria</taxon>
        <taxon>Pseudomonadati</taxon>
        <taxon>Bacteroidota</taxon>
        <taxon>Cytophagia</taxon>
        <taxon>Cytophagales</taxon>
        <taxon>Cyclobacteriaceae</taxon>
        <taxon>Cyclobacterium</taxon>
    </lineage>
</organism>
<dbReference type="InterPro" id="IPR011040">
    <property type="entry name" value="Sialidase"/>
</dbReference>
<keyword evidence="1" id="KW-1133">Transmembrane helix</keyword>
<dbReference type="Pfam" id="PF13088">
    <property type="entry name" value="BNR_2"/>
    <property type="match status" value="1"/>
</dbReference>
<dbReference type="Proteomes" id="UP000199403">
    <property type="component" value="Unassembled WGS sequence"/>
</dbReference>
<dbReference type="STRING" id="1416801.SAMN05192553_11235"/>
<accession>A0A1H7BR90</accession>
<feature type="domain" description="Sialidase" evidence="2">
    <location>
        <begin position="86"/>
        <end position="401"/>
    </location>
</feature>
<proteinExistence type="predicted"/>
<evidence type="ECO:0000313" key="4">
    <source>
        <dbReference type="Proteomes" id="UP000199403"/>
    </source>
</evidence>
<evidence type="ECO:0000259" key="2">
    <source>
        <dbReference type="Pfam" id="PF13088"/>
    </source>
</evidence>
<keyword evidence="1" id="KW-0472">Membrane</keyword>
<dbReference type="AlphaFoldDB" id="A0A1H7BR90"/>
<dbReference type="InterPro" id="IPR036278">
    <property type="entry name" value="Sialidase_sf"/>
</dbReference>
<dbReference type="CDD" id="cd15482">
    <property type="entry name" value="Sialidase_non-viral"/>
    <property type="match status" value="1"/>
</dbReference>
<keyword evidence="1" id="KW-0812">Transmembrane</keyword>
<protein>
    <submittedName>
        <fullName evidence="3">BNR repeat-like domain-containing protein</fullName>
    </submittedName>
</protein>
<keyword evidence="4" id="KW-1185">Reference proteome</keyword>
<gene>
    <name evidence="3" type="ORF">SAMN05192553_11235</name>
</gene>
<sequence>MHLHGISGENFTFSGVNPFQLYPLLIMQLPIAVPGFFVCFLMFLSTESVRAQKSDWRDFANGKSIYASGYIDQPYVVVLPDESWLCVFTTGTLHEGEIGQHVVASRSTNQGASWSEPVAIEPASGPAASWVMPYQTDFGRVYAFYIYNGEEVTTLNGKSIRNDMLGWYCYKYSDDGGQTWSKRYRLPIRKTNVDRGNDWGGDVQIMWGIGKPISYAGGMLFAFTKLGKYMLDQGEGWFVWSENIATEREVEKLHWKLLPEGEEGLRNPAFGSVQEEQNVVSLNNGDLYSMYRTRMGYAADAYSRDRGKSWSLPEVARYADGRKIKNPRACPRIWKCDNGKYLLWYHDHSGDDFSDRNPAWIAGGIEKDGRIHWSQPEIFIYGEDLSYDTGRYSYPDLIEQDGEYWVTTTNKASGRLIPVDAALLEGLWSQLDPGTGPELPAPVADFTKQFLAGQGVIQLKSGDFDREGPLLEAGNPRGGFALEMELVFSSLKPGQVLLDMRVENGDGVLVESVGYRQVQLSLMAGGKKGSWTSDPGQLAIGSSHRLSFLVDNGPKVIQVLLDGVLGDGGESRQYGWTRYDPDLGTIRLPERWAVNSGVVRAVKIYKRPLSVSEAMRAQGQALSAE</sequence>
<dbReference type="Gene3D" id="2.120.10.10">
    <property type="match status" value="1"/>
</dbReference>
<dbReference type="EMBL" id="FNZH01000012">
    <property type="protein sequence ID" value="SEJ77142.1"/>
    <property type="molecule type" value="Genomic_DNA"/>
</dbReference>
<evidence type="ECO:0000313" key="3">
    <source>
        <dbReference type="EMBL" id="SEJ77142.1"/>
    </source>
</evidence>
<dbReference type="OrthoDB" id="240763at2"/>